<dbReference type="CDD" id="cd18787">
    <property type="entry name" value="SF2_C_DEAD"/>
    <property type="match status" value="1"/>
</dbReference>
<gene>
    <name evidence="15" type="ORF">TOL_1255</name>
</gene>
<evidence type="ECO:0000256" key="7">
    <source>
        <dbReference type="ARBA" id="ARBA00038437"/>
    </source>
</evidence>
<dbReference type="HOGENOM" id="CLU_003041_1_3_6"/>
<feature type="short sequence motif" description="Q motif" evidence="10">
    <location>
        <begin position="4"/>
        <end position="32"/>
    </location>
</feature>
<evidence type="ECO:0000256" key="2">
    <source>
        <dbReference type="ARBA" id="ARBA00022490"/>
    </source>
</evidence>
<keyword evidence="4 11" id="KW-0378">Hydrolase</keyword>
<evidence type="ECO:0000256" key="8">
    <source>
        <dbReference type="ARBA" id="ARBA00047984"/>
    </source>
</evidence>
<feature type="domain" description="Helicase C-terminal" evidence="13">
    <location>
        <begin position="232"/>
        <end position="381"/>
    </location>
</feature>
<dbReference type="PROSITE" id="PS00039">
    <property type="entry name" value="DEAD_ATP_HELICASE"/>
    <property type="match status" value="1"/>
</dbReference>
<reference evidence="15 16" key="1">
    <citation type="journal article" date="2013" name="Genome Announc.">
        <title>Genome Sequence of Thalassolituus oleivorans MIL-1 (DSM 14913T).</title>
        <authorList>
            <person name="Golyshin P.N."/>
            <person name="Werner J."/>
            <person name="Chernikova T.N."/>
            <person name="Tran H."/>
            <person name="Ferrer M."/>
            <person name="Yakimov M.M."/>
            <person name="Teeling H."/>
            <person name="Golyshina O.V."/>
        </authorList>
    </citation>
    <scope>NUCLEOTIDE SEQUENCE [LARGE SCALE GENOMIC DNA]</scope>
    <source>
        <strain evidence="15 16">MIL-1</strain>
    </source>
</reference>
<name>M5DQ89_9GAMM</name>
<evidence type="ECO:0000313" key="15">
    <source>
        <dbReference type="EMBL" id="CCU71683.1"/>
    </source>
</evidence>
<dbReference type="PATRIC" id="fig|1298593.3.peg.1206"/>
<dbReference type="InterPro" id="IPR027417">
    <property type="entry name" value="P-loop_NTPase"/>
</dbReference>
<evidence type="ECO:0000256" key="4">
    <source>
        <dbReference type="ARBA" id="ARBA00022801"/>
    </source>
</evidence>
<dbReference type="Pfam" id="PF00271">
    <property type="entry name" value="Helicase_C"/>
    <property type="match status" value="1"/>
</dbReference>
<evidence type="ECO:0000256" key="5">
    <source>
        <dbReference type="ARBA" id="ARBA00022806"/>
    </source>
</evidence>
<dbReference type="KEGG" id="tol:TOL_1255"/>
<comment type="similarity">
    <text evidence="7 11">Belongs to the DEAD box helicase family.</text>
</comment>
<dbReference type="PANTHER" id="PTHR47959:SF1">
    <property type="entry name" value="ATP-DEPENDENT RNA HELICASE DBPA"/>
    <property type="match status" value="1"/>
</dbReference>
<dbReference type="eggNOG" id="COG0513">
    <property type="taxonomic scope" value="Bacteria"/>
</dbReference>
<evidence type="ECO:0000256" key="10">
    <source>
        <dbReference type="PROSITE-ProRule" id="PRU00552"/>
    </source>
</evidence>
<evidence type="ECO:0000256" key="6">
    <source>
        <dbReference type="ARBA" id="ARBA00022840"/>
    </source>
</evidence>
<feature type="domain" description="DEAD-box RNA helicase Q" evidence="14">
    <location>
        <begin position="4"/>
        <end position="32"/>
    </location>
</feature>
<evidence type="ECO:0000256" key="1">
    <source>
        <dbReference type="ARBA" id="ARBA00012552"/>
    </source>
</evidence>
<dbReference type="Pfam" id="PF00270">
    <property type="entry name" value="DEAD"/>
    <property type="match status" value="1"/>
</dbReference>
<dbReference type="InterPro" id="IPR012677">
    <property type="entry name" value="Nucleotide-bd_a/b_plait_sf"/>
</dbReference>
<dbReference type="RefSeq" id="WP_015486420.1">
    <property type="nucleotide sequence ID" value="NC_020888.1"/>
</dbReference>
<dbReference type="SMART" id="SM00490">
    <property type="entry name" value="HELICc"/>
    <property type="match status" value="1"/>
</dbReference>
<dbReference type="GO" id="GO:0005829">
    <property type="term" value="C:cytosol"/>
    <property type="evidence" value="ECO:0007669"/>
    <property type="project" value="TreeGrafter"/>
</dbReference>
<dbReference type="InterPro" id="IPR014014">
    <property type="entry name" value="RNA_helicase_DEAD_Q_motif"/>
</dbReference>
<dbReference type="InterPro" id="IPR014001">
    <property type="entry name" value="Helicase_ATP-bd"/>
</dbReference>
<dbReference type="InterPro" id="IPR000629">
    <property type="entry name" value="RNA-helicase_DEAD-box_CS"/>
</dbReference>
<dbReference type="Proteomes" id="UP000011866">
    <property type="component" value="Chromosome"/>
</dbReference>
<dbReference type="GO" id="GO:0042255">
    <property type="term" value="P:ribosome assembly"/>
    <property type="evidence" value="ECO:0007669"/>
    <property type="project" value="UniProtKB-ARBA"/>
</dbReference>
<evidence type="ECO:0000259" key="14">
    <source>
        <dbReference type="PROSITE" id="PS51195"/>
    </source>
</evidence>
<dbReference type="SUPFAM" id="SSF52540">
    <property type="entry name" value="P-loop containing nucleoside triphosphate hydrolases"/>
    <property type="match status" value="1"/>
</dbReference>
<organism evidence="15 16">
    <name type="scientific">Thalassolituus oleivorans MIL-1</name>
    <dbReference type="NCBI Taxonomy" id="1298593"/>
    <lineage>
        <taxon>Bacteria</taxon>
        <taxon>Pseudomonadati</taxon>
        <taxon>Pseudomonadota</taxon>
        <taxon>Gammaproteobacteria</taxon>
        <taxon>Oceanospirillales</taxon>
        <taxon>Oceanospirillaceae</taxon>
        <taxon>Thalassolituus</taxon>
    </lineage>
</organism>
<dbReference type="GO" id="GO:0009266">
    <property type="term" value="P:response to temperature stimulus"/>
    <property type="evidence" value="ECO:0007669"/>
    <property type="project" value="UniProtKB-ARBA"/>
</dbReference>
<feature type="domain" description="Helicase ATP-binding" evidence="12">
    <location>
        <begin position="35"/>
        <end position="206"/>
    </location>
</feature>
<keyword evidence="6 11" id="KW-0067">ATP-binding</keyword>
<evidence type="ECO:0000313" key="16">
    <source>
        <dbReference type="Proteomes" id="UP000011866"/>
    </source>
</evidence>
<evidence type="ECO:0000256" key="11">
    <source>
        <dbReference type="RuleBase" id="RU000492"/>
    </source>
</evidence>
<dbReference type="NCBIfam" id="NF008744">
    <property type="entry name" value="PRK11776.1"/>
    <property type="match status" value="1"/>
</dbReference>
<proteinExistence type="inferred from homology"/>
<dbReference type="Gene3D" id="3.40.50.300">
    <property type="entry name" value="P-loop containing nucleotide triphosphate hydrolases"/>
    <property type="match status" value="2"/>
</dbReference>
<keyword evidence="5 11" id="KW-0347">Helicase</keyword>
<dbReference type="EMBL" id="HF680312">
    <property type="protein sequence ID" value="CCU71683.1"/>
    <property type="molecule type" value="Genomic_DNA"/>
</dbReference>
<dbReference type="GO" id="GO:0005524">
    <property type="term" value="F:ATP binding"/>
    <property type="evidence" value="ECO:0007669"/>
    <property type="project" value="UniProtKB-KW"/>
</dbReference>
<dbReference type="STRING" id="187493.CN03_11865"/>
<dbReference type="PROSITE" id="PS51192">
    <property type="entry name" value="HELICASE_ATP_BIND_1"/>
    <property type="match status" value="1"/>
</dbReference>
<dbReference type="FunFam" id="3.40.50.300:FF:000108">
    <property type="entry name" value="ATP-dependent RNA helicase RhlE"/>
    <property type="match status" value="1"/>
</dbReference>
<dbReference type="GO" id="GO:0003676">
    <property type="term" value="F:nucleic acid binding"/>
    <property type="evidence" value="ECO:0007669"/>
    <property type="project" value="InterPro"/>
</dbReference>
<keyword evidence="2" id="KW-0963">Cytoplasm</keyword>
<dbReference type="Gene3D" id="3.30.70.330">
    <property type="match status" value="1"/>
</dbReference>
<sequence length="459" mass="50354">MTASTFASLGLPQEQLDNLQQMGYEQMTEIQQQALPAALEGKDVLAQARTGSGKTAAFGIALLSRINPRFFGAQTLIMCPTRELATQVATEIRKLARFQQNIKVVTLCGGMPIGPQIGSLEHGAHIVVGTPGRIKDHLRKQTLNISQINTLVLDEADRMLDMGFAADIDSIVQETPHNRQTLLFSATYPENIEALSRQYQNNPVSIRVESLHTAHTIQQQFIECDRDDRLGALERALAHFGIQQAVIFCNTKQTTHEVCTHLRDLGYSALGLHGDLEQKDRDRVLVRFRQGSLAILVATDVAARGLDVDDLPAVINYELPRDAEVYVHRIGRTGRAGKEGLALSLTTNKEGYKRDAIAEQIGQKVNSMNADDLSTVPADIERPEWITLALAAGRRHKMRPGDVLGALTKNGGITGAEVGKIDVLEQVTYVAVKRNACNAALQHLENTPIKGKNVRSRKA</sequence>
<dbReference type="InterPro" id="IPR011545">
    <property type="entry name" value="DEAD/DEAH_box_helicase_dom"/>
</dbReference>
<accession>M5DQ89</accession>
<keyword evidence="3 11" id="KW-0547">Nucleotide-binding</keyword>
<dbReference type="EC" id="3.6.4.13" evidence="1"/>
<dbReference type="PROSITE" id="PS51195">
    <property type="entry name" value="Q_MOTIF"/>
    <property type="match status" value="1"/>
</dbReference>
<dbReference type="InterPro" id="IPR044742">
    <property type="entry name" value="DEAD/DEAH_RhlB"/>
</dbReference>
<dbReference type="InterPro" id="IPR005580">
    <property type="entry name" value="DbpA/CsdA_RNA-bd_dom"/>
</dbReference>
<dbReference type="SMART" id="SM00487">
    <property type="entry name" value="DEXDc"/>
    <property type="match status" value="1"/>
</dbReference>
<evidence type="ECO:0000256" key="9">
    <source>
        <dbReference type="ARBA" id="ARBA00074363"/>
    </source>
</evidence>
<dbReference type="InterPro" id="IPR001650">
    <property type="entry name" value="Helicase_C-like"/>
</dbReference>
<dbReference type="GO" id="GO:0003724">
    <property type="term" value="F:RNA helicase activity"/>
    <property type="evidence" value="ECO:0007669"/>
    <property type="project" value="UniProtKB-EC"/>
</dbReference>
<dbReference type="Pfam" id="PF03880">
    <property type="entry name" value="DbpA"/>
    <property type="match status" value="1"/>
</dbReference>
<evidence type="ECO:0000256" key="3">
    <source>
        <dbReference type="ARBA" id="ARBA00022741"/>
    </source>
</evidence>
<protein>
    <recommendedName>
        <fullName evidence="9">DEAD-box ATP-dependent RNA helicase RhpA</fullName>
        <ecNumber evidence="1">3.6.4.13</ecNumber>
    </recommendedName>
</protein>
<evidence type="ECO:0000259" key="13">
    <source>
        <dbReference type="PROSITE" id="PS51194"/>
    </source>
</evidence>
<dbReference type="GO" id="GO:0016787">
    <property type="term" value="F:hydrolase activity"/>
    <property type="evidence" value="ECO:0007669"/>
    <property type="project" value="UniProtKB-KW"/>
</dbReference>
<dbReference type="AlphaFoldDB" id="M5DQ89"/>
<dbReference type="CDD" id="cd00268">
    <property type="entry name" value="DEADc"/>
    <property type="match status" value="1"/>
</dbReference>
<evidence type="ECO:0000259" key="12">
    <source>
        <dbReference type="PROSITE" id="PS51192"/>
    </source>
</evidence>
<dbReference type="PANTHER" id="PTHR47959">
    <property type="entry name" value="ATP-DEPENDENT RNA HELICASE RHLE-RELATED"/>
    <property type="match status" value="1"/>
</dbReference>
<dbReference type="PROSITE" id="PS51194">
    <property type="entry name" value="HELICASE_CTER"/>
    <property type="match status" value="1"/>
</dbReference>
<keyword evidence="16" id="KW-1185">Reference proteome</keyword>
<dbReference type="GeneID" id="79176165"/>
<dbReference type="InterPro" id="IPR050079">
    <property type="entry name" value="DEAD_box_RNA_helicase"/>
</dbReference>
<comment type="catalytic activity">
    <reaction evidence="8">
        <text>ATP + H2O = ADP + phosphate + H(+)</text>
        <dbReference type="Rhea" id="RHEA:13065"/>
        <dbReference type="ChEBI" id="CHEBI:15377"/>
        <dbReference type="ChEBI" id="CHEBI:15378"/>
        <dbReference type="ChEBI" id="CHEBI:30616"/>
        <dbReference type="ChEBI" id="CHEBI:43474"/>
        <dbReference type="ChEBI" id="CHEBI:456216"/>
        <dbReference type="EC" id="3.6.4.13"/>
    </reaction>
</comment>